<proteinExistence type="predicted"/>
<dbReference type="AlphaFoldDB" id="A0ABD2A764"/>
<evidence type="ECO:0000313" key="1">
    <source>
        <dbReference type="EMBL" id="KAL2716167.1"/>
    </source>
</evidence>
<reference evidence="1 2" key="1">
    <citation type="journal article" date="2024" name="Ann. Entomol. Soc. Am.">
        <title>Genomic analyses of the southern and eastern yellowjacket wasps (Hymenoptera: Vespidae) reveal evolutionary signatures of social life.</title>
        <authorList>
            <person name="Catto M.A."/>
            <person name="Caine P.B."/>
            <person name="Orr S.E."/>
            <person name="Hunt B.G."/>
            <person name="Goodisman M.A.D."/>
        </authorList>
    </citation>
    <scope>NUCLEOTIDE SEQUENCE [LARGE SCALE GENOMIC DNA]</scope>
    <source>
        <strain evidence="1">233</strain>
        <tissue evidence="1">Head and thorax</tissue>
    </source>
</reference>
<keyword evidence="2" id="KW-1185">Reference proteome</keyword>
<name>A0ABD2A764_VESSQ</name>
<accession>A0ABD2A764</accession>
<organism evidence="1 2">
    <name type="scientific">Vespula squamosa</name>
    <name type="common">Southern yellow jacket</name>
    <name type="synonym">Wasp</name>
    <dbReference type="NCBI Taxonomy" id="30214"/>
    <lineage>
        <taxon>Eukaryota</taxon>
        <taxon>Metazoa</taxon>
        <taxon>Ecdysozoa</taxon>
        <taxon>Arthropoda</taxon>
        <taxon>Hexapoda</taxon>
        <taxon>Insecta</taxon>
        <taxon>Pterygota</taxon>
        <taxon>Neoptera</taxon>
        <taxon>Endopterygota</taxon>
        <taxon>Hymenoptera</taxon>
        <taxon>Apocrita</taxon>
        <taxon>Aculeata</taxon>
        <taxon>Vespoidea</taxon>
        <taxon>Vespidae</taxon>
        <taxon>Vespinae</taxon>
        <taxon>Vespula</taxon>
    </lineage>
</organism>
<evidence type="ECO:0000313" key="2">
    <source>
        <dbReference type="Proteomes" id="UP001607302"/>
    </source>
</evidence>
<protein>
    <submittedName>
        <fullName evidence="1">Uncharacterized protein</fullName>
    </submittedName>
</protein>
<gene>
    <name evidence="1" type="ORF">V1478_013843</name>
</gene>
<sequence length="106" mass="11830">MGLEALLARSFNKDTHLAFAKPLSKEYTLFSLAGDLSETLSKWFTDHSDRPGGWEPKFQGRLRRADLGIGQAEKQELRAKNEALARGYRKPIILTRDGGAKVVGRT</sequence>
<dbReference type="Proteomes" id="UP001607302">
    <property type="component" value="Unassembled WGS sequence"/>
</dbReference>
<comment type="caution">
    <text evidence="1">The sequence shown here is derived from an EMBL/GenBank/DDBJ whole genome shotgun (WGS) entry which is preliminary data.</text>
</comment>
<dbReference type="EMBL" id="JAUDFV010000154">
    <property type="protein sequence ID" value="KAL2716167.1"/>
    <property type="molecule type" value="Genomic_DNA"/>
</dbReference>